<dbReference type="Proteomes" id="UP000824214">
    <property type="component" value="Unassembled WGS sequence"/>
</dbReference>
<dbReference type="PANTHER" id="PTHR11728:SF1">
    <property type="entry name" value="GLYCEROL-3-PHOSPHATE DEHYDROGENASE [NAD(+)] 2, CHLOROPLASTIC"/>
    <property type="match status" value="1"/>
</dbReference>
<dbReference type="InterPro" id="IPR036291">
    <property type="entry name" value="NAD(P)-bd_dom_sf"/>
</dbReference>
<keyword evidence="2 9" id="KW-0444">Lipid biosynthesis</keyword>
<feature type="binding site" evidence="9">
    <location>
        <position position="200"/>
    </location>
    <ligand>
        <name>sn-glycerol 3-phosphate</name>
        <dbReference type="ChEBI" id="CHEBI:57597"/>
    </ligand>
</feature>
<keyword evidence="3 9" id="KW-0521">NADP</keyword>
<feature type="active site" description="Proton acceptor" evidence="9 10">
    <location>
        <position position="200"/>
    </location>
</feature>
<reference evidence="16" key="1">
    <citation type="journal article" date="2021" name="PeerJ">
        <title>Extensive microbial diversity within the chicken gut microbiome revealed by metagenomics and culture.</title>
        <authorList>
            <person name="Gilroy R."/>
            <person name="Ravi A."/>
            <person name="Getino M."/>
            <person name="Pursley I."/>
            <person name="Horton D.L."/>
            <person name="Alikhan N.F."/>
            <person name="Baker D."/>
            <person name="Gharbi K."/>
            <person name="Hall N."/>
            <person name="Watson M."/>
            <person name="Adriaenssens E.M."/>
            <person name="Foster-Nyarko E."/>
            <person name="Jarju S."/>
            <person name="Secka A."/>
            <person name="Antonio M."/>
            <person name="Oren A."/>
            <person name="Chaudhuri R.R."/>
            <person name="La Ragione R."/>
            <person name="Hildebrand F."/>
            <person name="Pallen M.J."/>
        </authorList>
    </citation>
    <scope>NUCLEOTIDE SEQUENCE</scope>
    <source>
        <strain evidence="16">ChiBcolR8-3208</strain>
    </source>
</reference>
<evidence type="ECO:0000256" key="1">
    <source>
        <dbReference type="ARBA" id="ARBA00011009"/>
    </source>
</evidence>
<dbReference type="PROSITE" id="PS00957">
    <property type="entry name" value="NAD_G3PDH"/>
    <property type="match status" value="1"/>
</dbReference>
<evidence type="ECO:0000313" key="17">
    <source>
        <dbReference type="Proteomes" id="UP000824214"/>
    </source>
</evidence>
<dbReference type="GO" id="GO:0006650">
    <property type="term" value="P:glycerophospholipid metabolic process"/>
    <property type="evidence" value="ECO:0007669"/>
    <property type="project" value="UniProtKB-UniRule"/>
</dbReference>
<dbReference type="Gene3D" id="3.40.50.720">
    <property type="entry name" value="NAD(P)-binding Rossmann-like Domain"/>
    <property type="match status" value="1"/>
</dbReference>
<evidence type="ECO:0000256" key="6">
    <source>
        <dbReference type="ARBA" id="ARBA00023098"/>
    </source>
</evidence>
<evidence type="ECO:0000259" key="15">
    <source>
        <dbReference type="Pfam" id="PF07479"/>
    </source>
</evidence>
<evidence type="ECO:0000256" key="7">
    <source>
        <dbReference type="ARBA" id="ARBA00023209"/>
    </source>
</evidence>
<feature type="binding site" evidence="9">
    <location>
        <position position="117"/>
    </location>
    <ligand>
        <name>sn-glycerol 3-phosphate</name>
        <dbReference type="ChEBI" id="CHEBI:57597"/>
    </ligand>
</feature>
<dbReference type="InterPro" id="IPR008927">
    <property type="entry name" value="6-PGluconate_DH-like_C_sf"/>
</dbReference>
<keyword evidence="8 9" id="KW-1208">Phospholipid metabolism</keyword>
<feature type="binding site" evidence="9">
    <location>
        <position position="145"/>
    </location>
    <ligand>
        <name>sn-glycerol 3-phosphate</name>
        <dbReference type="ChEBI" id="CHEBI:57597"/>
    </ligand>
</feature>
<gene>
    <name evidence="9" type="primary">gpsA</name>
    <name evidence="16" type="ORF">H9942_02815</name>
</gene>
<dbReference type="NCBIfam" id="NF000940">
    <property type="entry name" value="PRK00094.1-2"/>
    <property type="match status" value="1"/>
</dbReference>
<evidence type="ECO:0000256" key="8">
    <source>
        <dbReference type="ARBA" id="ARBA00023264"/>
    </source>
</evidence>
<dbReference type="AlphaFoldDB" id="A0A9D2LYA9"/>
<comment type="pathway">
    <text evidence="9">Membrane lipid metabolism; glycerophospholipid metabolism.</text>
</comment>
<dbReference type="PANTHER" id="PTHR11728">
    <property type="entry name" value="GLYCEROL-3-PHOSPHATE DEHYDROGENASE"/>
    <property type="match status" value="1"/>
</dbReference>
<organism evidence="16 17">
    <name type="scientific">Candidatus Acutalibacter ornithocaccae</name>
    <dbReference type="NCBI Taxonomy" id="2838416"/>
    <lineage>
        <taxon>Bacteria</taxon>
        <taxon>Bacillati</taxon>
        <taxon>Bacillota</taxon>
        <taxon>Clostridia</taxon>
        <taxon>Eubacteriales</taxon>
        <taxon>Acutalibacteraceae</taxon>
        <taxon>Acutalibacter</taxon>
    </lineage>
</organism>
<evidence type="ECO:0000259" key="14">
    <source>
        <dbReference type="Pfam" id="PF01210"/>
    </source>
</evidence>
<keyword evidence="6 9" id="KW-0443">Lipid metabolism</keyword>
<accession>A0A9D2LYA9</accession>
<evidence type="ECO:0000256" key="4">
    <source>
        <dbReference type="ARBA" id="ARBA00023002"/>
    </source>
</evidence>
<dbReference type="SUPFAM" id="SSF48179">
    <property type="entry name" value="6-phosphogluconate dehydrogenase C-terminal domain-like"/>
    <property type="match status" value="1"/>
</dbReference>
<dbReference type="Gene3D" id="1.10.1040.10">
    <property type="entry name" value="N-(1-d-carboxylethyl)-l-norvaline Dehydrogenase, domain 2"/>
    <property type="match status" value="1"/>
</dbReference>
<keyword evidence="9" id="KW-0547">Nucleotide-binding</keyword>
<evidence type="ECO:0000256" key="2">
    <source>
        <dbReference type="ARBA" id="ARBA00022516"/>
    </source>
</evidence>
<comment type="catalytic activity">
    <reaction evidence="9">
        <text>sn-glycerol 3-phosphate + NAD(+) = dihydroxyacetone phosphate + NADH + H(+)</text>
        <dbReference type="Rhea" id="RHEA:11092"/>
        <dbReference type="ChEBI" id="CHEBI:15378"/>
        <dbReference type="ChEBI" id="CHEBI:57540"/>
        <dbReference type="ChEBI" id="CHEBI:57597"/>
        <dbReference type="ChEBI" id="CHEBI:57642"/>
        <dbReference type="ChEBI" id="CHEBI:57945"/>
        <dbReference type="EC" id="1.1.1.94"/>
    </reaction>
</comment>
<feature type="binding site" evidence="11">
    <location>
        <begin position="21"/>
        <end position="26"/>
    </location>
    <ligand>
        <name>NAD(+)</name>
        <dbReference type="ChEBI" id="CHEBI:57540"/>
    </ligand>
</feature>
<evidence type="ECO:0000256" key="5">
    <source>
        <dbReference type="ARBA" id="ARBA00023027"/>
    </source>
</evidence>
<dbReference type="EMBL" id="DWXZ01000049">
    <property type="protein sequence ID" value="HJB36983.1"/>
    <property type="molecule type" value="Genomic_DNA"/>
</dbReference>
<proteinExistence type="inferred from homology"/>
<evidence type="ECO:0000256" key="12">
    <source>
        <dbReference type="RuleBase" id="RU000437"/>
    </source>
</evidence>
<feature type="binding site" evidence="9">
    <location>
        <position position="264"/>
    </location>
    <ligand>
        <name>sn-glycerol 3-phosphate</name>
        <dbReference type="ChEBI" id="CHEBI:57597"/>
    </ligand>
</feature>
<reference evidence="16" key="2">
    <citation type="submission" date="2021-04" db="EMBL/GenBank/DDBJ databases">
        <authorList>
            <person name="Gilroy R."/>
        </authorList>
    </citation>
    <scope>NUCLEOTIDE SEQUENCE</scope>
    <source>
        <strain evidence="16">ChiBcolR8-3208</strain>
    </source>
</reference>
<keyword evidence="7 9" id="KW-0594">Phospholipid biosynthesis</keyword>
<comment type="caution">
    <text evidence="9">Lacks conserved residue(s) required for the propagation of feature annotation.</text>
</comment>
<evidence type="ECO:0000256" key="9">
    <source>
        <dbReference type="HAMAP-Rule" id="MF_00394"/>
    </source>
</evidence>
<feature type="binding site" evidence="9">
    <location>
        <position position="282"/>
    </location>
    <ligand>
        <name>NADPH</name>
        <dbReference type="ChEBI" id="CHEBI:57783"/>
    </ligand>
</feature>
<keyword evidence="5 9" id="KW-0520">NAD</keyword>
<dbReference type="GO" id="GO:0046167">
    <property type="term" value="P:glycerol-3-phosphate biosynthetic process"/>
    <property type="evidence" value="ECO:0007669"/>
    <property type="project" value="UniProtKB-UniRule"/>
</dbReference>
<name>A0A9D2LYA9_9FIRM</name>
<dbReference type="PIRSF" id="PIRSF000114">
    <property type="entry name" value="Glycerol-3-P_dh"/>
    <property type="match status" value="1"/>
</dbReference>
<comment type="caution">
    <text evidence="16">The sequence shown here is derived from an EMBL/GenBank/DDBJ whole genome shotgun (WGS) entry which is preliminary data.</text>
</comment>
<dbReference type="InterPro" id="IPR013328">
    <property type="entry name" value="6PGD_dom2"/>
</dbReference>
<dbReference type="InterPro" id="IPR011128">
    <property type="entry name" value="G3P_DH_NAD-dep_N"/>
</dbReference>
<feature type="binding site" evidence="9">
    <location>
        <position position="262"/>
    </location>
    <ligand>
        <name>sn-glycerol 3-phosphate</name>
        <dbReference type="ChEBI" id="CHEBI:57597"/>
    </ligand>
</feature>
<evidence type="ECO:0000256" key="11">
    <source>
        <dbReference type="PIRSR" id="PIRSR000114-3"/>
    </source>
</evidence>
<comment type="similarity">
    <text evidence="1 9 12">Belongs to the NAD-dependent glycerol-3-phosphate dehydrogenase family.</text>
</comment>
<dbReference type="GO" id="GO:0047952">
    <property type="term" value="F:glycerol-3-phosphate dehydrogenase [NAD(P)+] activity"/>
    <property type="evidence" value="ECO:0007669"/>
    <property type="project" value="UniProtKB-UniRule"/>
</dbReference>
<dbReference type="InterPro" id="IPR006109">
    <property type="entry name" value="G3P_DH_NAD-dep_C"/>
</dbReference>
<dbReference type="GO" id="GO:0051287">
    <property type="term" value="F:NAD binding"/>
    <property type="evidence" value="ECO:0007669"/>
    <property type="project" value="InterPro"/>
</dbReference>
<dbReference type="EC" id="1.1.1.94" evidence="9"/>
<dbReference type="Pfam" id="PF07479">
    <property type="entry name" value="NAD_Gly3P_dh_C"/>
    <property type="match status" value="1"/>
</dbReference>
<dbReference type="GO" id="GO:0046168">
    <property type="term" value="P:glycerol-3-phosphate catabolic process"/>
    <property type="evidence" value="ECO:0007669"/>
    <property type="project" value="InterPro"/>
</dbReference>
<feature type="domain" description="Glycerol-3-phosphate dehydrogenase NAD-dependent N-terminal" evidence="14">
    <location>
        <begin position="17"/>
        <end position="168"/>
    </location>
</feature>
<comment type="catalytic activity">
    <reaction evidence="9 13">
        <text>sn-glycerol 3-phosphate + NADP(+) = dihydroxyacetone phosphate + NADPH + H(+)</text>
        <dbReference type="Rhea" id="RHEA:11096"/>
        <dbReference type="ChEBI" id="CHEBI:15378"/>
        <dbReference type="ChEBI" id="CHEBI:57597"/>
        <dbReference type="ChEBI" id="CHEBI:57642"/>
        <dbReference type="ChEBI" id="CHEBI:57783"/>
        <dbReference type="ChEBI" id="CHEBI:58349"/>
        <dbReference type="EC" id="1.1.1.94"/>
    </reaction>
</comment>
<dbReference type="InterPro" id="IPR006168">
    <property type="entry name" value="G3P_DH_NAD-dep"/>
</dbReference>
<feature type="binding site" evidence="9">
    <location>
        <position position="252"/>
    </location>
    <ligand>
        <name>sn-glycerol 3-phosphate</name>
        <dbReference type="ChEBI" id="CHEBI:57597"/>
    </ligand>
</feature>
<dbReference type="GO" id="GO:0005829">
    <property type="term" value="C:cytosol"/>
    <property type="evidence" value="ECO:0007669"/>
    <property type="project" value="TreeGrafter"/>
</dbReference>
<dbReference type="Pfam" id="PF01210">
    <property type="entry name" value="NAD_Gly3P_dh_N"/>
    <property type="match status" value="1"/>
</dbReference>
<dbReference type="HAMAP" id="MF_00394">
    <property type="entry name" value="NAD_Glyc3P_dehydrog"/>
    <property type="match status" value="1"/>
</dbReference>
<comment type="function">
    <text evidence="9">Catalyzes the reduction of the glycolytic intermediate dihydroxyacetone phosphate (DHAP) to sn-glycerol 3-phosphate (G3P), the key precursor for phospholipid synthesis.</text>
</comment>
<comment type="subcellular location">
    <subcellularLocation>
        <location evidence="9">Cytoplasm</location>
    </subcellularLocation>
</comment>
<feature type="domain" description="Glycerol-3-phosphate dehydrogenase NAD-dependent C-terminal" evidence="15">
    <location>
        <begin position="189"/>
        <end position="321"/>
    </location>
</feature>
<evidence type="ECO:0000256" key="3">
    <source>
        <dbReference type="ARBA" id="ARBA00022857"/>
    </source>
</evidence>
<dbReference type="GO" id="GO:0005975">
    <property type="term" value="P:carbohydrate metabolic process"/>
    <property type="evidence" value="ECO:0007669"/>
    <property type="project" value="InterPro"/>
</dbReference>
<dbReference type="PRINTS" id="PR00077">
    <property type="entry name" value="GPDHDRGNASE"/>
</dbReference>
<dbReference type="SUPFAM" id="SSF51735">
    <property type="entry name" value="NAD(P)-binding Rossmann-fold domains"/>
    <property type="match status" value="1"/>
</dbReference>
<evidence type="ECO:0000256" key="13">
    <source>
        <dbReference type="RuleBase" id="RU000439"/>
    </source>
</evidence>
<feature type="binding site" evidence="9">
    <location>
        <position position="117"/>
    </location>
    <ligand>
        <name>NADPH</name>
        <dbReference type="ChEBI" id="CHEBI:57783"/>
    </ligand>
</feature>
<dbReference type="GO" id="GO:0008654">
    <property type="term" value="P:phospholipid biosynthetic process"/>
    <property type="evidence" value="ECO:0007669"/>
    <property type="project" value="UniProtKB-KW"/>
</dbReference>
<protein>
    <recommendedName>
        <fullName evidence="9">Glycerol-3-phosphate dehydrogenase [NAD(P)+]</fullName>
        <ecNumber evidence="9">1.1.1.94</ecNumber>
    </recommendedName>
    <alternativeName>
        <fullName evidence="9">NAD(P)(+)-dependent glycerol-3-phosphate dehydrogenase</fullName>
    </alternativeName>
    <alternativeName>
        <fullName evidence="9">NAD(P)H-dependent dihydroxyacetone-phosphate reductase</fullName>
    </alternativeName>
</protein>
<keyword evidence="4 9" id="KW-0560">Oxidoreductase</keyword>
<sequence>MQQEHWNTPAQGGNRRISVIGCGRWGTFLAWYLERSGQQVCLYGREGSARMEALVATRTNGVTTLPESVRLTHSLAEALERDTVVISVGAQGLRGLLREIAALCPGGEGKRLVLCMKGLEAGTGKRLTTLVEEELPQARAAVWLGPGHVQEFTAGIPNCMVIDSKDEALKEELVAAFSSELIRFYYGRDLIGNEIGGASKNVIGIAAGMLDGLGLSSLKGALMSRGTREIARLIKALGGNELSAYGLCHLGDYEATVFSPYSHNRRFGEAFVTGEPYGELAEGYATVKALVKLGEDRWVALPICQAVYQVLYQGADPRATLDGLFSRSLKQEF</sequence>
<keyword evidence="9" id="KW-0963">Cytoplasm</keyword>
<feature type="binding site" evidence="9">
    <location>
        <position position="45"/>
    </location>
    <ligand>
        <name>NADPH</name>
        <dbReference type="ChEBI" id="CHEBI:57783"/>
    </ligand>
</feature>
<evidence type="ECO:0000313" key="16">
    <source>
        <dbReference type="EMBL" id="HJB36983.1"/>
    </source>
</evidence>
<feature type="binding site" evidence="9">
    <location>
        <position position="25"/>
    </location>
    <ligand>
        <name>NADPH</name>
        <dbReference type="ChEBI" id="CHEBI:57783"/>
    </ligand>
</feature>
<evidence type="ECO:0000256" key="10">
    <source>
        <dbReference type="PIRSR" id="PIRSR000114-1"/>
    </source>
</evidence>